<evidence type="ECO:0000256" key="1">
    <source>
        <dbReference type="SAM" id="MobiDB-lite"/>
    </source>
</evidence>
<name>A0A1M5BET9_9RHOB</name>
<dbReference type="Pfam" id="PF13817">
    <property type="entry name" value="DDE_Tnp_IS66_C"/>
    <property type="match status" value="1"/>
</dbReference>
<feature type="domain" description="Transposase IS66 C-terminal" evidence="3">
    <location>
        <begin position="458"/>
        <end position="496"/>
    </location>
</feature>
<evidence type="ECO:0000313" key="5">
    <source>
        <dbReference type="Proteomes" id="UP000325134"/>
    </source>
</evidence>
<accession>A0A1M5BET9</accession>
<evidence type="ECO:0000259" key="2">
    <source>
        <dbReference type="Pfam" id="PF03050"/>
    </source>
</evidence>
<dbReference type="PANTHER" id="PTHR33678:SF1">
    <property type="entry name" value="BLL1576 PROTEIN"/>
    <property type="match status" value="1"/>
</dbReference>
<feature type="compositionally biased region" description="Basic and acidic residues" evidence="1">
    <location>
        <begin position="40"/>
        <end position="50"/>
    </location>
</feature>
<keyword evidence="5" id="KW-1185">Reference proteome</keyword>
<dbReference type="InterPro" id="IPR004291">
    <property type="entry name" value="Transposase_IS66_central"/>
</dbReference>
<evidence type="ECO:0000313" key="4">
    <source>
        <dbReference type="EMBL" id="SHF40960.1"/>
    </source>
</evidence>
<dbReference type="Pfam" id="PF03050">
    <property type="entry name" value="DDE_Tnp_IS66"/>
    <property type="match status" value="1"/>
</dbReference>
<dbReference type="Proteomes" id="UP000325134">
    <property type="component" value="Unassembled WGS sequence"/>
</dbReference>
<feature type="region of interest" description="Disordered" evidence="1">
    <location>
        <begin position="23"/>
        <end position="90"/>
    </location>
</feature>
<dbReference type="NCBIfam" id="NF033517">
    <property type="entry name" value="transpos_IS66"/>
    <property type="match status" value="1"/>
</dbReference>
<feature type="compositionally biased region" description="Polar residues" evidence="1">
    <location>
        <begin position="57"/>
        <end position="69"/>
    </location>
</feature>
<dbReference type="EMBL" id="FQVK01000038">
    <property type="protein sequence ID" value="SHF40960.1"/>
    <property type="molecule type" value="Genomic_DNA"/>
</dbReference>
<reference evidence="4 5" key="1">
    <citation type="submission" date="2016-11" db="EMBL/GenBank/DDBJ databases">
        <authorList>
            <person name="Varghese N."/>
            <person name="Submissions S."/>
        </authorList>
    </citation>
    <scope>NUCLEOTIDE SEQUENCE [LARGE SCALE GENOMIC DNA]</scope>
    <source>
        <strain evidence="4 5">DSM 29341</strain>
    </source>
</reference>
<dbReference type="PANTHER" id="PTHR33678">
    <property type="entry name" value="BLL1576 PROTEIN"/>
    <property type="match status" value="1"/>
</dbReference>
<dbReference type="InterPro" id="IPR052344">
    <property type="entry name" value="Transposase-related"/>
</dbReference>
<proteinExistence type="predicted"/>
<feature type="domain" description="Transposase IS66 central" evidence="2">
    <location>
        <begin position="161"/>
        <end position="451"/>
    </location>
</feature>
<sequence>MLNKAMKAENARLKRQIAKLKKLAFGASADRNPDKTQAYHAKDGSEDAPPKGDAGYSENSAENAANGEQSADRPKPRNTNGRGKRVWPDHIEKREIYMGTEDRKCPCGCGGSIVGMDTTETLEVIPARYYIAVRQYPKYGCKMRGAIKGTKFDRRIFPNTVMSHGLMANAITMRFGWQLPWYRQENIFLSQGINLNRSSLMRWSNRIANEALLSIYELMEQDLKTNSERLFMDETTLPILQPGKGRTKTSYLYALLRDDRAFSGNKPPVVIYYPRETRAMRNIHDILDGVTAIVQTDSYAGYGQLGKPSTSVEHITPVKCWAHARRNFTDEYEFNQTPDAKRVIQIIEELYDEEKKIRGKPPLIRAAHRREFSAPILDRLKAFLIKHSDRHLSKSKMARAIHYVLRQWEELTAFVNDGRIDLDTNAVERMFKPTILLRKNVLFVGSEEGAAAWGVHASIVETCKLNGVNAEPYLKWVFDQIATKLPLSKYEKLLPWNAPVEFRINR</sequence>
<dbReference type="AlphaFoldDB" id="A0A1M5BET9"/>
<dbReference type="InterPro" id="IPR039552">
    <property type="entry name" value="IS66_C"/>
</dbReference>
<evidence type="ECO:0000259" key="3">
    <source>
        <dbReference type="Pfam" id="PF13817"/>
    </source>
</evidence>
<protein>
    <submittedName>
        <fullName evidence="4">Transposase</fullName>
    </submittedName>
</protein>
<organism evidence="4 5">
    <name type="scientific">Ruegeria intermedia</name>
    <dbReference type="NCBI Taxonomy" id="996115"/>
    <lineage>
        <taxon>Bacteria</taxon>
        <taxon>Pseudomonadati</taxon>
        <taxon>Pseudomonadota</taxon>
        <taxon>Alphaproteobacteria</taxon>
        <taxon>Rhodobacterales</taxon>
        <taxon>Roseobacteraceae</taxon>
        <taxon>Ruegeria</taxon>
    </lineage>
</organism>
<gene>
    <name evidence="4" type="ORF">SAMN05444279_1389</name>
</gene>